<dbReference type="InterPro" id="IPR002575">
    <property type="entry name" value="Aminoglycoside_PTrfase"/>
</dbReference>
<evidence type="ECO:0000313" key="2">
    <source>
        <dbReference type="EMBL" id="RDI50064.1"/>
    </source>
</evidence>
<dbReference type="GO" id="GO:0016740">
    <property type="term" value="F:transferase activity"/>
    <property type="evidence" value="ECO:0007669"/>
    <property type="project" value="UniProtKB-KW"/>
</dbReference>
<sequence>MMQGDIGMNAPDTLLQETVEPILGWAVKELVAQGITVTGPGEERRRRDWTLLTLLPTDAGPVWVKACARAFAHEGPLLQTLDRLAPGSVLKPLAVHRENGWLISPDGGATKSRGPADRGLFPIDGVDVAPGRPAGWDEVMRSYAALQQRLSDHVAELRETGTPYLPPERLIDVYRHYENQAPGLGPAIERTAAELARYQRLTLEHNDLFPGHVFATGGYLFDWGDAVITHPFLSARTLADPQREQYFDAWRAVSTVTDTETALAERLAPLTALAPFRTIDMSPGAPAAHFAPFIAELVDQLRRNLT</sequence>
<dbReference type="EMBL" id="QQAZ01000006">
    <property type="protein sequence ID" value="RDI50064.1"/>
    <property type="molecule type" value="Genomic_DNA"/>
</dbReference>
<dbReference type="Proteomes" id="UP000255355">
    <property type="component" value="Unassembled WGS sequence"/>
</dbReference>
<dbReference type="RefSeq" id="WP_068021693.1">
    <property type="nucleotide sequence ID" value="NZ_QQAZ01000006.1"/>
</dbReference>
<dbReference type="AlphaFoldDB" id="A0A370H338"/>
<feature type="domain" description="Aminoglycoside phosphotransferase" evidence="1">
    <location>
        <begin position="134"/>
        <end position="231"/>
    </location>
</feature>
<dbReference type="Pfam" id="PF01636">
    <property type="entry name" value="APH"/>
    <property type="match status" value="1"/>
</dbReference>
<accession>A0A370H338</accession>
<evidence type="ECO:0000313" key="3">
    <source>
        <dbReference type="Proteomes" id="UP000255355"/>
    </source>
</evidence>
<dbReference type="STRING" id="1210089.GCA_001613165_04041"/>
<keyword evidence="3" id="KW-1185">Reference proteome</keyword>
<protein>
    <submittedName>
        <fullName evidence="2">Phosphotransferase family enzyme</fullName>
    </submittedName>
</protein>
<gene>
    <name evidence="2" type="ORF">DFR68_106502</name>
</gene>
<name>A0A370H338_9NOCA</name>
<dbReference type="InterPro" id="IPR011009">
    <property type="entry name" value="Kinase-like_dom_sf"/>
</dbReference>
<comment type="caution">
    <text evidence="2">The sequence shown here is derived from an EMBL/GenBank/DDBJ whole genome shotgun (WGS) entry which is preliminary data.</text>
</comment>
<dbReference type="SUPFAM" id="SSF56112">
    <property type="entry name" value="Protein kinase-like (PK-like)"/>
    <property type="match status" value="1"/>
</dbReference>
<evidence type="ECO:0000259" key="1">
    <source>
        <dbReference type="Pfam" id="PF01636"/>
    </source>
</evidence>
<reference evidence="2 3" key="1">
    <citation type="submission" date="2018-07" db="EMBL/GenBank/DDBJ databases">
        <title>Genomic Encyclopedia of Type Strains, Phase IV (KMG-IV): sequencing the most valuable type-strain genomes for metagenomic binning, comparative biology and taxonomic classification.</title>
        <authorList>
            <person name="Goeker M."/>
        </authorList>
    </citation>
    <scope>NUCLEOTIDE SEQUENCE [LARGE SCALE GENOMIC DNA]</scope>
    <source>
        <strain evidence="2 3">DSM 44952</strain>
    </source>
</reference>
<organism evidence="2 3">
    <name type="scientific">Nocardia mexicana</name>
    <dbReference type="NCBI Taxonomy" id="279262"/>
    <lineage>
        <taxon>Bacteria</taxon>
        <taxon>Bacillati</taxon>
        <taxon>Actinomycetota</taxon>
        <taxon>Actinomycetes</taxon>
        <taxon>Mycobacteriales</taxon>
        <taxon>Nocardiaceae</taxon>
        <taxon>Nocardia</taxon>
    </lineage>
</organism>
<proteinExistence type="predicted"/>
<keyword evidence="2" id="KW-0808">Transferase</keyword>
<dbReference type="OrthoDB" id="101887at2"/>